<comment type="caution">
    <text evidence="5">The sequence shown here is derived from an EMBL/GenBank/DDBJ whole genome shotgun (WGS) entry which is preliminary data.</text>
</comment>
<reference evidence="5 6" key="1">
    <citation type="submission" date="2011-12" db="EMBL/GenBank/DDBJ databases">
        <title>Whole genome shotgun sequence of Gordonia effusa NBRC 100432.</title>
        <authorList>
            <person name="Yoshida I."/>
            <person name="Takarada H."/>
            <person name="Hosoyama A."/>
            <person name="Tsuchikane K."/>
            <person name="Katsumata H."/>
            <person name="Yamazaki S."/>
            <person name="Fujita N."/>
        </authorList>
    </citation>
    <scope>NUCLEOTIDE SEQUENCE [LARGE SCALE GENOMIC DNA]</scope>
    <source>
        <strain evidence="5 6">NBRC 100432</strain>
    </source>
</reference>
<organism evidence="5 6">
    <name type="scientific">Gordonia effusa NBRC 100432</name>
    <dbReference type="NCBI Taxonomy" id="1077974"/>
    <lineage>
        <taxon>Bacteria</taxon>
        <taxon>Bacillati</taxon>
        <taxon>Actinomycetota</taxon>
        <taxon>Actinomycetes</taxon>
        <taxon>Mycobacteriales</taxon>
        <taxon>Gordoniaceae</taxon>
        <taxon>Gordonia</taxon>
    </lineage>
</organism>
<dbReference type="eggNOG" id="COG1733">
    <property type="taxonomic scope" value="Bacteria"/>
</dbReference>
<evidence type="ECO:0000256" key="3">
    <source>
        <dbReference type="ARBA" id="ARBA00023163"/>
    </source>
</evidence>
<dbReference type="InterPro" id="IPR036388">
    <property type="entry name" value="WH-like_DNA-bd_sf"/>
</dbReference>
<evidence type="ECO:0000256" key="1">
    <source>
        <dbReference type="ARBA" id="ARBA00023015"/>
    </source>
</evidence>
<evidence type="ECO:0000256" key="2">
    <source>
        <dbReference type="ARBA" id="ARBA00023125"/>
    </source>
</evidence>
<dbReference type="EMBL" id="BAEH01000094">
    <property type="protein sequence ID" value="GAB19737.1"/>
    <property type="molecule type" value="Genomic_DNA"/>
</dbReference>
<dbReference type="AlphaFoldDB" id="H0R3T6"/>
<dbReference type="Proteomes" id="UP000035034">
    <property type="component" value="Unassembled WGS sequence"/>
</dbReference>
<dbReference type="SUPFAM" id="SSF46785">
    <property type="entry name" value="Winged helix' DNA-binding domain"/>
    <property type="match status" value="1"/>
</dbReference>
<sequence length="69" mass="7942">MVGGPSPRVLTKQLRELEHDGLISRTVYPEVPPRVEYQLTDVGKSAQTLLQSMTDWGRQYSQWHTSRET</sequence>
<protein>
    <submittedName>
        <fullName evidence="5">Putative HxlR family transcriptional regulator</fullName>
    </submittedName>
</protein>
<dbReference type="Gene3D" id="1.10.10.10">
    <property type="entry name" value="Winged helix-like DNA-binding domain superfamily/Winged helix DNA-binding domain"/>
    <property type="match status" value="1"/>
</dbReference>
<gene>
    <name evidence="5" type="ORF">GOEFS_094_00360</name>
</gene>
<keyword evidence="1" id="KW-0805">Transcription regulation</keyword>
<evidence type="ECO:0000313" key="6">
    <source>
        <dbReference type="Proteomes" id="UP000035034"/>
    </source>
</evidence>
<evidence type="ECO:0000313" key="5">
    <source>
        <dbReference type="EMBL" id="GAB19737.1"/>
    </source>
</evidence>
<dbReference type="InterPro" id="IPR036390">
    <property type="entry name" value="WH_DNA-bd_sf"/>
</dbReference>
<dbReference type="STRING" id="1077974.GOEFS_094_00360"/>
<keyword evidence="3" id="KW-0804">Transcription</keyword>
<dbReference type="GO" id="GO:0003677">
    <property type="term" value="F:DNA binding"/>
    <property type="evidence" value="ECO:0007669"/>
    <property type="project" value="UniProtKB-KW"/>
</dbReference>
<evidence type="ECO:0000259" key="4">
    <source>
        <dbReference type="PROSITE" id="PS51118"/>
    </source>
</evidence>
<name>H0R3T6_9ACTN</name>
<keyword evidence="2" id="KW-0238">DNA-binding</keyword>
<keyword evidence="6" id="KW-1185">Reference proteome</keyword>
<proteinExistence type="predicted"/>
<feature type="domain" description="HTH hxlR-type" evidence="4">
    <location>
        <begin position="1"/>
        <end position="65"/>
    </location>
</feature>
<dbReference type="InterPro" id="IPR002577">
    <property type="entry name" value="HTH_HxlR"/>
</dbReference>
<dbReference type="PANTHER" id="PTHR33204">
    <property type="entry name" value="TRANSCRIPTIONAL REGULATOR, MARR FAMILY"/>
    <property type="match status" value="1"/>
</dbReference>
<accession>H0R3T6</accession>
<dbReference type="Pfam" id="PF01638">
    <property type="entry name" value="HxlR"/>
    <property type="match status" value="1"/>
</dbReference>
<dbReference type="PROSITE" id="PS51118">
    <property type="entry name" value="HTH_HXLR"/>
    <property type="match status" value="1"/>
</dbReference>